<gene>
    <name evidence="2" type="ORF">PR048_025517</name>
</gene>
<evidence type="ECO:0000256" key="1">
    <source>
        <dbReference type="SAM" id="MobiDB-lite"/>
    </source>
</evidence>
<organism evidence="2 3">
    <name type="scientific">Dryococelus australis</name>
    <dbReference type="NCBI Taxonomy" id="614101"/>
    <lineage>
        <taxon>Eukaryota</taxon>
        <taxon>Metazoa</taxon>
        <taxon>Ecdysozoa</taxon>
        <taxon>Arthropoda</taxon>
        <taxon>Hexapoda</taxon>
        <taxon>Insecta</taxon>
        <taxon>Pterygota</taxon>
        <taxon>Neoptera</taxon>
        <taxon>Polyneoptera</taxon>
        <taxon>Phasmatodea</taxon>
        <taxon>Verophasmatodea</taxon>
        <taxon>Anareolatae</taxon>
        <taxon>Phasmatidae</taxon>
        <taxon>Eurycanthinae</taxon>
        <taxon>Dryococelus</taxon>
    </lineage>
</organism>
<dbReference type="EMBL" id="JARBHB010000010">
    <property type="protein sequence ID" value="KAJ8874651.1"/>
    <property type="molecule type" value="Genomic_DNA"/>
</dbReference>
<evidence type="ECO:0000313" key="3">
    <source>
        <dbReference type="Proteomes" id="UP001159363"/>
    </source>
</evidence>
<feature type="region of interest" description="Disordered" evidence="1">
    <location>
        <begin position="1160"/>
        <end position="1194"/>
    </location>
</feature>
<accession>A0ABQ9GRI3</accession>
<reference evidence="2 3" key="1">
    <citation type="submission" date="2023-02" db="EMBL/GenBank/DDBJ databases">
        <title>LHISI_Scaffold_Assembly.</title>
        <authorList>
            <person name="Stuart O.P."/>
            <person name="Cleave R."/>
            <person name="Magrath M.J.L."/>
            <person name="Mikheyev A.S."/>
        </authorList>
    </citation>
    <scope>NUCLEOTIDE SEQUENCE [LARGE SCALE GENOMIC DNA]</scope>
    <source>
        <strain evidence="2">Daus_M_001</strain>
        <tissue evidence="2">Leg muscle</tissue>
    </source>
</reference>
<dbReference type="Proteomes" id="UP001159363">
    <property type="component" value="Chromosome 9"/>
</dbReference>
<feature type="compositionally biased region" description="Basic and acidic residues" evidence="1">
    <location>
        <begin position="1160"/>
        <end position="1172"/>
    </location>
</feature>
<protein>
    <submittedName>
        <fullName evidence="2">Uncharacterized protein</fullName>
    </submittedName>
</protein>
<name>A0ABQ9GRI3_9NEOP</name>
<proteinExistence type="predicted"/>
<comment type="caution">
    <text evidence="2">The sequence shown here is derived from an EMBL/GenBank/DDBJ whole genome shotgun (WGS) entry which is preliminary data.</text>
</comment>
<keyword evidence="3" id="KW-1185">Reference proteome</keyword>
<sequence length="1264" mass="139373">MNDAHTSLEDVSERVTRCRRRFTVVFREQLLARKPRGKFSMSAFKPLHDQAVNRYAPELDSPYLATLPGWNESCQHGTYTRADTSAASLAGEWESEAGAHSAALFITCPLRPAILTSVPPHSPLGTLSPAVLLTYGQCGVLAYFCPMCRSQQYPLSLAAGVLGCYGSCLIRGEPDQRGVVSCCRKLWPGQAISCCKSREEGLGSFTPFHVSELSSAPSENSGAILLPLSFRPWLNRIPTLSLKDSRPEGAKMLREREFSCITTQSAIFSLSRTLISKVTPQERRDVMLREERAPKSGSQLDIAMIFVCDFFSSTNKWEYAISTLASHQGEPGALPDRVTGFSLVGGFSRGSPISLAPSFRRRSISTSINLIGSQDLGRRNLFTSLLLINWLDYLSLTQANWVLFPAESLPDSRMWESCRTMSLVGELSRASLTCSVLAFRRRFILTPIHPNRPPRSREDSSVDRYSSFGNTGIREWLGGSTGRQSPCWIPDFPLCHSSPIFACGNRAEQCCWPVGLLEDLPFPPPFYSFIARYSPRFTLIGSQDLDVKSSQIFLLHRLQSHRQTQHNYRLFTGGGGCSGGGRWEDQPSRGSSPRTRERVYIVPGSPSGRDPRTLPGRAALRVAHVWVASHSPRGRGWIASPDCGDTRTLCHVASEGLMAAQPPRTFTAATTTMAGETGVPRESSLQAASSSTILTCEDPGANPPVDRTRIALVGGKRASHCATAAPLNGRTATCTDIEHGFHECSVDRERRITAGERVVSRRVVQHANVQLPAGRRQVLVTRLKSAQWLGACPGPRFRNFPMDHFLFRINDAAVKLSRRPPTFGHSPPFANYTVNKFEVKFPRIAAVLLTDSQCDTRTEDLPCRRHRGANPRPSHYRSATLPLSYESDGRGFAPRCLRHGRSSVRVSHCESVSRTAALELRPNYYHYNAYGWERVGKDRRLNQCNGPIWGSSKISARLLLASGNIVRLKISSIWTDCVLENSMQGKTVIRYRLAFSIALNGFGAVCAACTSLLNEVAVLMFLILTCSGVYKVFRIVDAAVAFSMRSRIAWAPYQAGRRLCCALTTSHRNISPLHTSLPDLGVAALTAKHVQAVVDWHTSVFGTYLTGPHIRQAHHRRDPMSEESRIITSQVAYITSGGLRRSCFILNSLFTHGKKRGERIRSSVMRDPKSSVERTGSSRLITRSDESGRTSGHGSLLQLSSCTYRVLDLPTLSTPCPPLKSPTLALTVAPLSSSETVPIDVKGSIVGITCWFPVDEPSRQTAMN</sequence>
<evidence type="ECO:0000313" key="2">
    <source>
        <dbReference type="EMBL" id="KAJ8874651.1"/>
    </source>
</evidence>